<dbReference type="InterPro" id="IPR001173">
    <property type="entry name" value="Glyco_trans_2-like"/>
</dbReference>
<keyword evidence="2" id="KW-0808">Transferase</keyword>
<dbReference type="Gene3D" id="3.90.550.10">
    <property type="entry name" value="Spore Coat Polysaccharide Biosynthesis Protein SpsA, Chain A"/>
    <property type="match status" value="1"/>
</dbReference>
<reference evidence="2 3" key="1">
    <citation type="submission" date="2014-10" db="EMBL/GenBank/DDBJ databases">
        <title>Draft genome of anammox bacterium scalindua brodae, obtained using differential coverage binning of sequence data from two enrichment reactors.</title>
        <authorList>
            <person name="Speth D.R."/>
            <person name="Russ L."/>
            <person name="Kartal B."/>
            <person name="Op den Camp H.J."/>
            <person name="Dutilh B.E."/>
            <person name="Jetten M.S."/>
        </authorList>
    </citation>
    <scope>NUCLEOTIDE SEQUENCE [LARGE SCALE GENOMIC DNA]</scope>
    <source>
        <strain evidence="2">RU1</strain>
    </source>
</reference>
<gene>
    <name evidence="2" type="ORF">SCABRO_00926</name>
</gene>
<accession>A0A0B0EMT0</accession>
<dbReference type="PANTHER" id="PTHR43179">
    <property type="entry name" value="RHAMNOSYLTRANSFERASE WBBL"/>
    <property type="match status" value="1"/>
</dbReference>
<comment type="caution">
    <text evidence="2">The sequence shown here is derived from an EMBL/GenBank/DDBJ whole genome shotgun (WGS) entry which is preliminary data.</text>
</comment>
<proteinExistence type="predicted"/>
<dbReference type="InterPro" id="IPR029044">
    <property type="entry name" value="Nucleotide-diphossugar_trans"/>
</dbReference>
<dbReference type="PANTHER" id="PTHR43179:SF7">
    <property type="entry name" value="RHAMNOSYLTRANSFERASE WBBL"/>
    <property type="match status" value="1"/>
</dbReference>
<evidence type="ECO:0000313" key="3">
    <source>
        <dbReference type="Proteomes" id="UP000030652"/>
    </source>
</evidence>
<feature type="domain" description="Glycosyltransferase 2-like" evidence="1">
    <location>
        <begin position="7"/>
        <end position="191"/>
    </location>
</feature>
<dbReference type="Proteomes" id="UP000030652">
    <property type="component" value="Unassembled WGS sequence"/>
</dbReference>
<dbReference type="eggNOG" id="COG1216">
    <property type="taxonomic scope" value="Bacteria"/>
</dbReference>
<evidence type="ECO:0000259" key="1">
    <source>
        <dbReference type="Pfam" id="PF00535"/>
    </source>
</evidence>
<dbReference type="AlphaFoldDB" id="A0A0B0EMT0"/>
<dbReference type="CDD" id="cd04186">
    <property type="entry name" value="GT_2_like_c"/>
    <property type="match status" value="1"/>
</dbReference>
<dbReference type="Pfam" id="PF00535">
    <property type="entry name" value="Glycos_transf_2"/>
    <property type="match status" value="1"/>
</dbReference>
<evidence type="ECO:0000313" key="2">
    <source>
        <dbReference type="EMBL" id="KHE93321.1"/>
    </source>
</evidence>
<protein>
    <submittedName>
        <fullName evidence="2">Putative glycosyl transferase</fullName>
    </submittedName>
</protein>
<dbReference type="GO" id="GO:0016740">
    <property type="term" value="F:transferase activity"/>
    <property type="evidence" value="ECO:0007669"/>
    <property type="project" value="UniProtKB-KW"/>
</dbReference>
<organism evidence="2 3">
    <name type="scientific">Candidatus Scalindua brodae</name>
    <dbReference type="NCBI Taxonomy" id="237368"/>
    <lineage>
        <taxon>Bacteria</taxon>
        <taxon>Pseudomonadati</taxon>
        <taxon>Planctomycetota</taxon>
        <taxon>Candidatus Brocadiia</taxon>
        <taxon>Candidatus Brocadiales</taxon>
        <taxon>Candidatus Scalinduaceae</taxon>
        <taxon>Candidatus Scalindua</taxon>
    </lineage>
</organism>
<sequence>MNHSEITILIISFNCWHYLDPCLSSIYNSDYSDFNIIIIDNNSMDGTLEKIHEKYPQVQLVKNTVNVGHTKAVNQGCRLVKNGHILLLDADVELKPDVIGKMFEYLKQHPNIWMVAPKTLNTDGTVQESARNFPSEINGIFGRQSILTRRFPNNPFSRRYLDHYNFAVRKHGPYQVQHVSAACMMFSKKTYDTIGEWDEEYHSYWVDADWCKRLQKAGGSIFFLPGAVITHHDNNKRSLKKNPLRIVNFHRGVYRFYCLHYTYGFSDPRRLIASVLLTFRATFHLIINAFKKASNASQDPLSVKDKK</sequence>
<dbReference type="EMBL" id="JRYO01000061">
    <property type="protein sequence ID" value="KHE93321.1"/>
    <property type="molecule type" value="Genomic_DNA"/>
</dbReference>
<name>A0A0B0EMT0_9BACT</name>
<dbReference type="SUPFAM" id="SSF53448">
    <property type="entry name" value="Nucleotide-diphospho-sugar transferases"/>
    <property type="match status" value="1"/>
</dbReference>